<dbReference type="Proteomes" id="UP000308600">
    <property type="component" value="Unassembled WGS sequence"/>
</dbReference>
<evidence type="ECO:0000313" key="2">
    <source>
        <dbReference type="Proteomes" id="UP000308600"/>
    </source>
</evidence>
<organism evidence="1 2">
    <name type="scientific">Pluteus cervinus</name>
    <dbReference type="NCBI Taxonomy" id="181527"/>
    <lineage>
        <taxon>Eukaryota</taxon>
        <taxon>Fungi</taxon>
        <taxon>Dikarya</taxon>
        <taxon>Basidiomycota</taxon>
        <taxon>Agaricomycotina</taxon>
        <taxon>Agaricomycetes</taxon>
        <taxon>Agaricomycetidae</taxon>
        <taxon>Agaricales</taxon>
        <taxon>Pluteineae</taxon>
        <taxon>Pluteaceae</taxon>
        <taxon>Pluteus</taxon>
    </lineage>
</organism>
<reference evidence="1 2" key="1">
    <citation type="journal article" date="2019" name="Nat. Ecol. Evol.">
        <title>Megaphylogeny resolves global patterns of mushroom evolution.</title>
        <authorList>
            <person name="Varga T."/>
            <person name="Krizsan K."/>
            <person name="Foldi C."/>
            <person name="Dima B."/>
            <person name="Sanchez-Garcia M."/>
            <person name="Sanchez-Ramirez S."/>
            <person name="Szollosi G.J."/>
            <person name="Szarkandi J.G."/>
            <person name="Papp V."/>
            <person name="Albert L."/>
            <person name="Andreopoulos W."/>
            <person name="Angelini C."/>
            <person name="Antonin V."/>
            <person name="Barry K.W."/>
            <person name="Bougher N.L."/>
            <person name="Buchanan P."/>
            <person name="Buyck B."/>
            <person name="Bense V."/>
            <person name="Catcheside P."/>
            <person name="Chovatia M."/>
            <person name="Cooper J."/>
            <person name="Damon W."/>
            <person name="Desjardin D."/>
            <person name="Finy P."/>
            <person name="Geml J."/>
            <person name="Haridas S."/>
            <person name="Hughes K."/>
            <person name="Justo A."/>
            <person name="Karasinski D."/>
            <person name="Kautmanova I."/>
            <person name="Kiss B."/>
            <person name="Kocsube S."/>
            <person name="Kotiranta H."/>
            <person name="LaButti K.M."/>
            <person name="Lechner B.E."/>
            <person name="Liimatainen K."/>
            <person name="Lipzen A."/>
            <person name="Lukacs Z."/>
            <person name="Mihaltcheva S."/>
            <person name="Morgado L.N."/>
            <person name="Niskanen T."/>
            <person name="Noordeloos M.E."/>
            <person name="Ohm R.A."/>
            <person name="Ortiz-Santana B."/>
            <person name="Ovrebo C."/>
            <person name="Racz N."/>
            <person name="Riley R."/>
            <person name="Savchenko A."/>
            <person name="Shiryaev A."/>
            <person name="Soop K."/>
            <person name="Spirin V."/>
            <person name="Szebenyi C."/>
            <person name="Tomsovsky M."/>
            <person name="Tulloss R.E."/>
            <person name="Uehling J."/>
            <person name="Grigoriev I.V."/>
            <person name="Vagvolgyi C."/>
            <person name="Papp T."/>
            <person name="Martin F.M."/>
            <person name="Miettinen O."/>
            <person name="Hibbett D.S."/>
            <person name="Nagy L.G."/>
        </authorList>
    </citation>
    <scope>NUCLEOTIDE SEQUENCE [LARGE SCALE GENOMIC DNA]</scope>
    <source>
        <strain evidence="1 2">NL-1719</strain>
    </source>
</reference>
<dbReference type="EMBL" id="ML208259">
    <property type="protein sequence ID" value="TFK77413.1"/>
    <property type="molecule type" value="Genomic_DNA"/>
</dbReference>
<accession>A0ACD3BH11</accession>
<protein>
    <submittedName>
        <fullName evidence="1">Uncharacterized protein</fullName>
    </submittedName>
</protein>
<proteinExistence type="predicted"/>
<name>A0ACD3BH11_9AGAR</name>
<sequence>MLRPTSFSRLPTLTRLYSTPTGAKASVKLVAELRKITEVSISKAREALIATNNDLDGALQWLEKDLAISSAKKAAKLGGRVAKEGLITTSVLSSGISTRSGLGTGTIRAAMVELNCETDFVGRNELFGKLAADIAHTAAFMAEPGPALDFQHCSLELLNDAPLLSATTPTAPPSGTVGTAIRDLIGKVGENVALRRAVTVAEGSTPQNTGIRLASYVHGSNKSSQGRIGALALLALRSPKLSSLLSSEEFVAELARLERSLARQIVGFETETITGQGETSLYAQPFMMLGGEYASQPLRQALGAWAVKQGLVEQEDHEQGVAVIDFAKWTMGEFVEISAQV</sequence>
<keyword evidence="2" id="KW-1185">Reference proteome</keyword>
<evidence type="ECO:0000313" key="1">
    <source>
        <dbReference type="EMBL" id="TFK77413.1"/>
    </source>
</evidence>
<gene>
    <name evidence="1" type="ORF">BDN72DRAFT_830574</name>
</gene>